<dbReference type="InterPro" id="IPR005135">
    <property type="entry name" value="Endo/exonuclease/phosphatase"/>
</dbReference>
<comment type="caution">
    <text evidence="2">The sequence shown here is derived from an EMBL/GenBank/DDBJ whole genome shotgun (WGS) entry which is preliminary data.</text>
</comment>
<dbReference type="GO" id="GO:0016020">
    <property type="term" value="C:membrane"/>
    <property type="evidence" value="ECO:0007669"/>
    <property type="project" value="GOC"/>
</dbReference>
<dbReference type="Pfam" id="PF03372">
    <property type="entry name" value="Exo_endo_phos"/>
    <property type="match status" value="1"/>
</dbReference>
<feature type="domain" description="Endonuclease/exonuclease/phosphatase" evidence="1">
    <location>
        <begin position="6"/>
        <end position="219"/>
    </location>
</feature>
<keyword evidence="3" id="KW-1185">Reference proteome</keyword>
<dbReference type="SUPFAM" id="SSF56219">
    <property type="entry name" value="DNase I-like"/>
    <property type="match status" value="1"/>
</dbReference>
<reference evidence="2 3" key="1">
    <citation type="submission" date="2019-12" db="EMBL/GenBank/DDBJ databases">
        <authorList>
            <person name="Lee S.D."/>
        </authorList>
    </citation>
    <scope>NUCLEOTIDE SEQUENCE [LARGE SCALE GENOMIC DNA]</scope>
    <source>
        <strain evidence="2 3">GH3-10</strain>
    </source>
</reference>
<dbReference type="PANTHER" id="PTHR14859">
    <property type="entry name" value="CALCOFLUOR WHITE HYPERSENSITIVE PROTEIN PRECURSOR"/>
    <property type="match status" value="1"/>
</dbReference>
<dbReference type="InterPro" id="IPR036691">
    <property type="entry name" value="Endo/exonu/phosph_ase_sf"/>
</dbReference>
<dbReference type="EMBL" id="WUBR01000003">
    <property type="protein sequence ID" value="MWV28747.1"/>
    <property type="molecule type" value="Genomic_DNA"/>
</dbReference>
<gene>
    <name evidence="2" type="ORF">GRF63_12605</name>
</gene>
<keyword evidence="2" id="KW-0540">Nuclease</keyword>
<keyword evidence="2" id="KW-0255">Endonuclease</keyword>
<protein>
    <submittedName>
        <fullName evidence="2">Endonuclease</fullName>
    </submittedName>
</protein>
<dbReference type="PANTHER" id="PTHR14859:SF15">
    <property type="entry name" value="ENDONUCLEASE_EXONUCLEASE_PHOSPHATASE DOMAIN-CONTAINING PROTEIN"/>
    <property type="match status" value="1"/>
</dbReference>
<reference evidence="2 3" key="2">
    <citation type="submission" date="2020-02" db="EMBL/GenBank/DDBJ databases">
        <title>Erythrobacter dongmakensis sp. nov., isolated from a tidal mudflat.</title>
        <authorList>
            <person name="Kim I.S."/>
        </authorList>
    </citation>
    <scope>NUCLEOTIDE SEQUENCE [LARGE SCALE GENOMIC DNA]</scope>
    <source>
        <strain evidence="2 3">GH3-10</strain>
    </source>
</reference>
<dbReference type="GO" id="GO:0006506">
    <property type="term" value="P:GPI anchor biosynthetic process"/>
    <property type="evidence" value="ECO:0007669"/>
    <property type="project" value="TreeGrafter"/>
</dbReference>
<keyword evidence="2" id="KW-0378">Hydrolase</keyword>
<organism evidence="2 3">
    <name type="scientific">Aurantiacibacter rhizosphaerae</name>
    <dbReference type="NCBI Taxonomy" id="2691582"/>
    <lineage>
        <taxon>Bacteria</taxon>
        <taxon>Pseudomonadati</taxon>
        <taxon>Pseudomonadota</taxon>
        <taxon>Alphaproteobacteria</taxon>
        <taxon>Sphingomonadales</taxon>
        <taxon>Erythrobacteraceae</taxon>
        <taxon>Aurantiacibacter</taxon>
    </lineage>
</organism>
<dbReference type="InterPro" id="IPR051916">
    <property type="entry name" value="GPI-anchor_lipid_remodeler"/>
</dbReference>
<sequence>MQLTFASYNIHKGIGADRRRDPDRILSVIEEVDADIIALQEVDERFGSRRAVLDKDDIAALGWNVAAHSTKPASMGWHGNALLVRSHINVLKVDAETLPRLEPRGAVRVKLDTGGGEICVTCMHLDLSGLRRKRQFAHLCTNSRAPGLPAVMMGDCNEWIRPIGEERGLAAHWQMVEPGPSFPARRPLLALDRVMHTPHWEMLGAEVHSSRMARQASDHLPIKVTLRLQDAPNVHDS</sequence>
<evidence type="ECO:0000313" key="2">
    <source>
        <dbReference type="EMBL" id="MWV28747.1"/>
    </source>
</evidence>
<dbReference type="AlphaFoldDB" id="A0A844XE35"/>
<accession>A0A844XE35</accession>
<evidence type="ECO:0000259" key="1">
    <source>
        <dbReference type="Pfam" id="PF03372"/>
    </source>
</evidence>
<proteinExistence type="predicted"/>
<dbReference type="Proteomes" id="UP000461409">
    <property type="component" value="Unassembled WGS sequence"/>
</dbReference>
<dbReference type="RefSeq" id="WP_160486415.1">
    <property type="nucleotide sequence ID" value="NZ_WUBR01000003.1"/>
</dbReference>
<dbReference type="GO" id="GO:0004519">
    <property type="term" value="F:endonuclease activity"/>
    <property type="evidence" value="ECO:0007669"/>
    <property type="project" value="UniProtKB-KW"/>
</dbReference>
<evidence type="ECO:0000313" key="3">
    <source>
        <dbReference type="Proteomes" id="UP000461409"/>
    </source>
</evidence>
<dbReference type="Gene3D" id="3.60.10.10">
    <property type="entry name" value="Endonuclease/exonuclease/phosphatase"/>
    <property type="match status" value="1"/>
</dbReference>
<name>A0A844XE35_9SPHN</name>